<dbReference type="Proteomes" id="UP000034753">
    <property type="component" value="Unassembled WGS sequence"/>
</dbReference>
<dbReference type="EMBL" id="LCBN01000068">
    <property type="protein sequence ID" value="KKS11656.1"/>
    <property type="molecule type" value="Genomic_DNA"/>
</dbReference>
<protein>
    <recommendedName>
        <fullName evidence="3">DUF3800 domain-containing protein</fullName>
    </recommendedName>
</protein>
<sequence length="224" mass="26056">MANIQHYIFIDESGDPGKPFETDTAGNKIPTGSSLFYILTAIYLDSIKLFALENEILEIRHKYGFRSEIKSTTIPLPMYMDLLAIINKIGTPIYYRLVDKQTYKGKFATAGHAKLHNIFDDYNLSKLVLFTTQKQKLTEAEVVIDRADRRMYNGDYFSSFDEYLFERVNTKTIERIKHITHVNSEYVNAMQLSDLVSGAIKDYFTGKNKDLRKVIDKKYLYKIW</sequence>
<dbReference type="AlphaFoldDB" id="A0A0G0YPT9"/>
<comment type="caution">
    <text evidence="1">The sequence shown here is derived from an EMBL/GenBank/DDBJ whole genome shotgun (WGS) entry which is preliminary data.</text>
</comment>
<dbReference type="InterPro" id="IPR024524">
    <property type="entry name" value="DUF3800"/>
</dbReference>
<evidence type="ECO:0008006" key="3">
    <source>
        <dbReference type="Google" id="ProtNLM"/>
    </source>
</evidence>
<gene>
    <name evidence="1" type="ORF">UU67_C0068G0003</name>
</gene>
<dbReference type="Pfam" id="PF12686">
    <property type="entry name" value="DUF3800"/>
    <property type="match status" value="1"/>
</dbReference>
<reference evidence="1 2" key="1">
    <citation type="journal article" date="2015" name="Nature">
        <title>rRNA introns, odd ribosomes, and small enigmatic genomes across a large radiation of phyla.</title>
        <authorList>
            <person name="Brown C.T."/>
            <person name="Hug L.A."/>
            <person name="Thomas B.C."/>
            <person name="Sharon I."/>
            <person name="Castelle C.J."/>
            <person name="Singh A."/>
            <person name="Wilkins M.J."/>
            <person name="Williams K.H."/>
            <person name="Banfield J.F."/>
        </authorList>
    </citation>
    <scope>NUCLEOTIDE SEQUENCE [LARGE SCALE GENOMIC DNA]</scope>
</reference>
<evidence type="ECO:0000313" key="2">
    <source>
        <dbReference type="Proteomes" id="UP000034753"/>
    </source>
</evidence>
<accession>A0A0G0YPT9</accession>
<name>A0A0G0YPT9_9BACT</name>
<proteinExistence type="predicted"/>
<organism evidence="1 2">
    <name type="scientific">Candidatus Daviesbacteria bacterium GW2011_GWB1_41_5</name>
    <dbReference type="NCBI Taxonomy" id="1618429"/>
    <lineage>
        <taxon>Bacteria</taxon>
        <taxon>Candidatus Daviesiibacteriota</taxon>
    </lineage>
</organism>
<evidence type="ECO:0000313" key="1">
    <source>
        <dbReference type="EMBL" id="KKS11656.1"/>
    </source>
</evidence>